<dbReference type="InterPro" id="IPR001377">
    <property type="entry name" value="Ribosomal_eS6"/>
</dbReference>
<comment type="similarity">
    <text evidence="1 4">Belongs to the eukaryotic ribosomal protein eS6 family.</text>
</comment>
<dbReference type="PANTHER" id="PTHR11502">
    <property type="entry name" value="40S RIBOSOMAL PROTEIN S6"/>
    <property type="match status" value="1"/>
</dbReference>
<keyword evidence="6" id="KW-1185">Reference proteome</keyword>
<dbReference type="EMBL" id="CP137642">
    <property type="protein sequence ID" value="WOX57629.1"/>
    <property type="molecule type" value="Genomic_DNA"/>
</dbReference>
<dbReference type="GO" id="GO:1990904">
    <property type="term" value="C:ribonucleoprotein complex"/>
    <property type="evidence" value="ECO:0007669"/>
    <property type="project" value="UniProtKB-KW"/>
</dbReference>
<dbReference type="Proteomes" id="UP001305652">
    <property type="component" value="Chromosome"/>
</dbReference>
<dbReference type="GO" id="GO:0006412">
    <property type="term" value="P:translation"/>
    <property type="evidence" value="ECO:0007669"/>
    <property type="project" value="UniProtKB-UniRule"/>
</dbReference>
<evidence type="ECO:0000256" key="2">
    <source>
        <dbReference type="ARBA" id="ARBA00022980"/>
    </source>
</evidence>
<evidence type="ECO:0000313" key="6">
    <source>
        <dbReference type="Proteomes" id="UP001305652"/>
    </source>
</evidence>
<evidence type="ECO:0000313" key="5">
    <source>
        <dbReference type="EMBL" id="WOX57629.1"/>
    </source>
</evidence>
<proteinExistence type="inferred from homology"/>
<dbReference type="KEGG" id="mrc:R6Y96_10120"/>
<dbReference type="GO" id="GO:0003735">
    <property type="term" value="F:structural constituent of ribosome"/>
    <property type="evidence" value="ECO:0007669"/>
    <property type="project" value="InterPro"/>
</dbReference>
<reference evidence="5 6" key="1">
    <citation type="submission" date="2023-10" db="EMBL/GenBank/DDBJ databases">
        <title>The complete genome sequence of Methanoculleus receptaculi DSM 18860.</title>
        <authorList>
            <person name="Lai S.-J."/>
            <person name="You Y.-T."/>
            <person name="Chen S.-C."/>
        </authorList>
    </citation>
    <scope>NUCLEOTIDE SEQUENCE [LARGE SCALE GENOMIC DNA]</scope>
    <source>
        <strain evidence="5 6">DSM 18860</strain>
    </source>
</reference>
<dbReference type="NCBIfam" id="NF003294">
    <property type="entry name" value="PRK04290.1-3"/>
    <property type="match status" value="1"/>
</dbReference>
<dbReference type="HAMAP" id="MF_00512">
    <property type="entry name" value="Ribosomal_eS6"/>
    <property type="match status" value="1"/>
</dbReference>
<accession>A0AAX4FUS5</accession>
<dbReference type="InterPro" id="IPR020924">
    <property type="entry name" value="Ribosomal_eS6_arc"/>
</dbReference>
<sequence length="132" mass="14399">MAEFKIVLSDRETGRSYKIDATGPAAGALIGRRIGEEIEGGVLGFAGYRIRITGASDRTGIPARRDLPGPARRRLLLSRGVGFHPVREGERRRKSVRGNEISADIVQVNAVVTQRGSKPLDEYFNRPEAAAE</sequence>
<dbReference type="Pfam" id="PF01092">
    <property type="entry name" value="Ribosomal_S6e"/>
    <property type="match status" value="1"/>
</dbReference>
<keyword evidence="2 4" id="KW-0689">Ribosomal protein</keyword>
<protein>
    <recommendedName>
        <fullName evidence="4">Small ribosomal subunit protein eS6</fullName>
    </recommendedName>
</protein>
<organism evidence="5 6">
    <name type="scientific">Methanoculleus receptaculi</name>
    <dbReference type="NCBI Taxonomy" id="394967"/>
    <lineage>
        <taxon>Archaea</taxon>
        <taxon>Methanobacteriati</taxon>
        <taxon>Methanobacteriota</taxon>
        <taxon>Stenosarchaea group</taxon>
        <taxon>Methanomicrobia</taxon>
        <taxon>Methanomicrobiales</taxon>
        <taxon>Methanomicrobiaceae</taxon>
        <taxon>Methanoculleus</taxon>
    </lineage>
</organism>
<dbReference type="GO" id="GO:0005840">
    <property type="term" value="C:ribosome"/>
    <property type="evidence" value="ECO:0007669"/>
    <property type="project" value="UniProtKB-KW"/>
</dbReference>
<evidence type="ECO:0000256" key="1">
    <source>
        <dbReference type="ARBA" id="ARBA00009312"/>
    </source>
</evidence>
<evidence type="ECO:0000256" key="4">
    <source>
        <dbReference type="HAMAP-Rule" id="MF_00512"/>
    </source>
</evidence>
<gene>
    <name evidence="4" type="primary">rps6e</name>
    <name evidence="5" type="ORF">R6Y96_10120</name>
</gene>
<name>A0AAX4FUS5_9EURY</name>
<keyword evidence="3 4" id="KW-0687">Ribonucleoprotein</keyword>
<dbReference type="SMART" id="SM01405">
    <property type="entry name" value="Ribosomal_S6e"/>
    <property type="match status" value="1"/>
</dbReference>
<dbReference type="RefSeq" id="WP_318621322.1">
    <property type="nucleotide sequence ID" value="NZ_CP137642.1"/>
</dbReference>
<dbReference type="GeneID" id="85733515"/>
<evidence type="ECO:0000256" key="3">
    <source>
        <dbReference type="ARBA" id="ARBA00023274"/>
    </source>
</evidence>
<dbReference type="AlphaFoldDB" id="A0AAX4FUS5"/>